<dbReference type="SUPFAM" id="SSF81606">
    <property type="entry name" value="PP2C-like"/>
    <property type="match status" value="1"/>
</dbReference>
<dbReference type="Pfam" id="PF08448">
    <property type="entry name" value="PAS_4"/>
    <property type="match status" value="1"/>
</dbReference>
<accession>A0ABV5MXM1</accession>
<dbReference type="InterPro" id="IPR036890">
    <property type="entry name" value="HATPase_C_sf"/>
</dbReference>
<dbReference type="InterPro" id="IPR000014">
    <property type="entry name" value="PAS"/>
</dbReference>
<dbReference type="SUPFAM" id="SSF55874">
    <property type="entry name" value="ATPase domain of HSP90 chaperone/DNA topoisomerase II/histidine kinase"/>
    <property type="match status" value="1"/>
</dbReference>
<name>A0ABV5MXM1_9ACTN</name>
<dbReference type="Pfam" id="PF01590">
    <property type="entry name" value="GAF"/>
    <property type="match status" value="1"/>
</dbReference>
<dbReference type="InterPro" id="IPR013656">
    <property type="entry name" value="PAS_4"/>
</dbReference>
<dbReference type="SUPFAM" id="SSF55781">
    <property type="entry name" value="GAF domain-like"/>
    <property type="match status" value="1"/>
</dbReference>
<evidence type="ECO:0000259" key="2">
    <source>
        <dbReference type="PROSITE" id="PS50112"/>
    </source>
</evidence>
<proteinExistence type="predicted"/>
<dbReference type="Gene3D" id="3.30.565.10">
    <property type="entry name" value="Histidine kinase-like ATPase, C-terminal domain"/>
    <property type="match status" value="1"/>
</dbReference>
<evidence type="ECO:0000256" key="1">
    <source>
        <dbReference type="ARBA" id="ARBA00022801"/>
    </source>
</evidence>
<dbReference type="EMBL" id="JBHMCY010000012">
    <property type="protein sequence ID" value="MFB9462780.1"/>
    <property type="molecule type" value="Genomic_DNA"/>
</dbReference>
<dbReference type="SUPFAM" id="SSF55785">
    <property type="entry name" value="PYP-like sensor domain (PAS domain)"/>
    <property type="match status" value="2"/>
</dbReference>
<dbReference type="InterPro" id="IPR001932">
    <property type="entry name" value="PPM-type_phosphatase-like_dom"/>
</dbReference>
<comment type="caution">
    <text evidence="3">The sequence shown here is derived from an EMBL/GenBank/DDBJ whole genome shotgun (WGS) entry which is preliminary data.</text>
</comment>
<evidence type="ECO:0000313" key="3">
    <source>
        <dbReference type="EMBL" id="MFB9462780.1"/>
    </source>
</evidence>
<evidence type="ECO:0000313" key="4">
    <source>
        <dbReference type="Proteomes" id="UP001589709"/>
    </source>
</evidence>
<dbReference type="Pfam" id="PF13581">
    <property type="entry name" value="HATPase_c_2"/>
    <property type="match status" value="1"/>
</dbReference>
<keyword evidence="4" id="KW-1185">Reference proteome</keyword>
<dbReference type="InterPro" id="IPR003594">
    <property type="entry name" value="HATPase_dom"/>
</dbReference>
<dbReference type="PANTHER" id="PTHR43156">
    <property type="entry name" value="STAGE II SPORULATION PROTEIN E-RELATED"/>
    <property type="match status" value="1"/>
</dbReference>
<dbReference type="CDD" id="cd00130">
    <property type="entry name" value="PAS"/>
    <property type="match status" value="2"/>
</dbReference>
<dbReference type="InterPro" id="IPR035965">
    <property type="entry name" value="PAS-like_dom_sf"/>
</dbReference>
<dbReference type="CDD" id="cd16936">
    <property type="entry name" value="HATPase_RsbW-like"/>
    <property type="match status" value="1"/>
</dbReference>
<dbReference type="PROSITE" id="PS50112">
    <property type="entry name" value="PAS"/>
    <property type="match status" value="1"/>
</dbReference>
<feature type="domain" description="PAS" evidence="2">
    <location>
        <begin position="19"/>
        <end position="56"/>
    </location>
</feature>
<sequence>MDVKRAGSRTPLAEVAAALVDHRGVVIGWSRAAEHLLGRPAAEVVDRSILRLLDEPGATVPGKLPDSGEARLLCGSGEAITVCYRADPLRSHGLWLLQAVAAERATEAAWDEALARALLSQDRIGFILRDTDLRVVRTNLVRDAFAALPLPVGSRLTDVIHPADAASMQAALRGVLETGEPLAAREQRVRSARPPYGEWSLSVSAVRTEDTRGRPTGVAVLFTDATKHWKAERRRELRHRAAAGIGGTLDTSRTAQEIVETLVSGFADVAWVDLADAVLRGDEPPKFFGGGDLRLRRAAVRIAHGPWPPEMLQVGESIPPFPDLPRVRALQEGHTVVVDRATVERGLPGPAHVRLAVPDGGHSMAVAPLWARGLILGVVVAWRTDRTEPFDEEDADLLTEVAAHSALGVDNARRYTREHRAATILQKRLLPQEFTSSPVMETAGAYVPAAGGAEIGGDWFDAIALPSLRTALVVGDVTGHGLYATASMGRLRTAVQTLADLELAPDELLTHLDDLVVRLADEAEPAQRDAVGATCLVAVHDPVEGRCTIAAAGHPPPLLAASNGGVDPVAVRPGPPLGVHGLPFETTTIDVPPGSILALYTDGLLQGYGPDLDRSTRDLADRLAQLRHSEADLSSLARALISGVGTHPLRDDAALLLARTSVLSASSVARWEFPADPQAVASAREVARDKLAEWGLEQHTFVTELIVSELVTNAVRYAGGPVGLRLIHDKALHCEVTDPSNTQPRLRRARTTDEGGRGLFLVAQLCRRWGSRYGQTGKTVWAEQELTV</sequence>
<dbReference type="PANTHER" id="PTHR43156:SF2">
    <property type="entry name" value="STAGE II SPORULATION PROTEIN E"/>
    <property type="match status" value="1"/>
</dbReference>
<dbReference type="Pfam" id="PF07228">
    <property type="entry name" value="SpoIIE"/>
    <property type="match status" value="1"/>
</dbReference>
<gene>
    <name evidence="3" type="ORF">ACFF45_08685</name>
</gene>
<dbReference type="Gene3D" id="3.60.40.10">
    <property type="entry name" value="PPM-type phosphatase domain"/>
    <property type="match status" value="1"/>
</dbReference>
<dbReference type="SMART" id="SM00331">
    <property type="entry name" value="PP2C_SIG"/>
    <property type="match status" value="1"/>
</dbReference>
<keyword evidence="1" id="KW-0378">Hydrolase</keyword>
<dbReference type="Pfam" id="PF00989">
    <property type="entry name" value="PAS"/>
    <property type="match status" value="1"/>
</dbReference>
<dbReference type="Proteomes" id="UP001589709">
    <property type="component" value="Unassembled WGS sequence"/>
</dbReference>
<dbReference type="InterPro" id="IPR029016">
    <property type="entry name" value="GAF-like_dom_sf"/>
</dbReference>
<dbReference type="Gene3D" id="3.30.450.20">
    <property type="entry name" value="PAS domain"/>
    <property type="match status" value="1"/>
</dbReference>
<dbReference type="InterPro" id="IPR036457">
    <property type="entry name" value="PPM-type-like_dom_sf"/>
</dbReference>
<reference evidence="3 4" key="1">
    <citation type="submission" date="2024-09" db="EMBL/GenBank/DDBJ databases">
        <authorList>
            <person name="Sun Q."/>
            <person name="Mori K."/>
        </authorList>
    </citation>
    <scope>NUCLEOTIDE SEQUENCE [LARGE SCALE GENOMIC DNA]</scope>
    <source>
        <strain evidence="3 4">JCM 6917</strain>
    </source>
</reference>
<dbReference type="InterPro" id="IPR003018">
    <property type="entry name" value="GAF"/>
</dbReference>
<dbReference type="InterPro" id="IPR013767">
    <property type="entry name" value="PAS_fold"/>
</dbReference>
<dbReference type="InterPro" id="IPR052016">
    <property type="entry name" value="Bact_Sigma-Reg"/>
</dbReference>
<dbReference type="Gene3D" id="3.30.450.40">
    <property type="match status" value="1"/>
</dbReference>
<protein>
    <submittedName>
        <fullName evidence="3">SpoIIE family protein phosphatase</fullName>
    </submittedName>
</protein>
<dbReference type="SMART" id="SM00065">
    <property type="entry name" value="GAF"/>
    <property type="match status" value="1"/>
</dbReference>
<dbReference type="RefSeq" id="WP_381344166.1">
    <property type="nucleotide sequence ID" value="NZ_JBHMCY010000012.1"/>
</dbReference>
<organism evidence="3 4">
    <name type="scientific">Streptomyces cinereospinus</name>
    <dbReference type="NCBI Taxonomy" id="285561"/>
    <lineage>
        <taxon>Bacteria</taxon>
        <taxon>Bacillati</taxon>
        <taxon>Actinomycetota</taxon>
        <taxon>Actinomycetes</taxon>
        <taxon>Kitasatosporales</taxon>
        <taxon>Streptomycetaceae</taxon>
        <taxon>Streptomyces</taxon>
    </lineage>
</organism>